<dbReference type="PANTHER" id="PTHR48207:SF3">
    <property type="entry name" value="SUCCINATE--HYDROXYMETHYLGLUTARATE COA-TRANSFERASE"/>
    <property type="match status" value="1"/>
</dbReference>
<keyword evidence="1 2" id="KW-0808">Transferase</keyword>
<dbReference type="AlphaFoldDB" id="A0AA48GHH4"/>
<evidence type="ECO:0000313" key="3">
    <source>
        <dbReference type="Proteomes" id="UP001238179"/>
    </source>
</evidence>
<name>A0AA48GHH4_9BACT</name>
<dbReference type="KEGG" id="msil:METEAL_02230"/>
<dbReference type="InterPro" id="IPR044855">
    <property type="entry name" value="CoA-Trfase_III_dom3_sf"/>
</dbReference>
<dbReference type="Gene3D" id="3.30.1540.10">
    <property type="entry name" value="formyl-coa transferase, domain 3"/>
    <property type="match status" value="1"/>
</dbReference>
<keyword evidence="3" id="KW-1185">Reference proteome</keyword>
<dbReference type="InterPro" id="IPR003673">
    <property type="entry name" value="CoA-Trfase_fam_III"/>
</dbReference>
<dbReference type="SUPFAM" id="SSF89796">
    <property type="entry name" value="CoA-transferase family III (CaiB/BaiF)"/>
    <property type="match status" value="1"/>
</dbReference>
<organism evidence="2 3">
    <name type="scientific">Mesoterricola silvestris</name>
    <dbReference type="NCBI Taxonomy" id="2927979"/>
    <lineage>
        <taxon>Bacteria</taxon>
        <taxon>Pseudomonadati</taxon>
        <taxon>Acidobacteriota</taxon>
        <taxon>Holophagae</taxon>
        <taxon>Holophagales</taxon>
        <taxon>Holophagaceae</taxon>
        <taxon>Mesoterricola</taxon>
    </lineage>
</organism>
<accession>A0AA48GHH4</accession>
<evidence type="ECO:0000256" key="1">
    <source>
        <dbReference type="ARBA" id="ARBA00022679"/>
    </source>
</evidence>
<protein>
    <submittedName>
        <fullName evidence="2">CoA transferase</fullName>
    </submittedName>
</protein>
<dbReference type="GO" id="GO:0008410">
    <property type="term" value="F:CoA-transferase activity"/>
    <property type="evidence" value="ECO:0007669"/>
    <property type="project" value="TreeGrafter"/>
</dbReference>
<dbReference type="Gene3D" id="3.40.50.10540">
    <property type="entry name" value="Crotonobetainyl-coa:carnitine coa-transferase, domain 1"/>
    <property type="match status" value="1"/>
</dbReference>
<dbReference type="Proteomes" id="UP001238179">
    <property type="component" value="Chromosome"/>
</dbReference>
<dbReference type="InterPro" id="IPR023606">
    <property type="entry name" value="CoA-Trfase_III_dom_1_sf"/>
</dbReference>
<dbReference type="Pfam" id="PF02515">
    <property type="entry name" value="CoA_transf_3"/>
    <property type="match status" value="1"/>
</dbReference>
<dbReference type="InterPro" id="IPR050483">
    <property type="entry name" value="CoA-transferase_III_domain"/>
</dbReference>
<evidence type="ECO:0000313" key="2">
    <source>
        <dbReference type="EMBL" id="BDU71049.1"/>
    </source>
</evidence>
<reference evidence="3" key="1">
    <citation type="journal article" date="2023" name="Int. J. Syst. Evol. Microbiol.">
        <title>Mesoterricola silvestris gen. nov., sp. nov., Mesoterricola sediminis sp. nov., Geothrix oryzae sp. nov., Geothrix edaphica sp. nov., Geothrix rubra sp. nov., and Geothrix limicola sp. nov., six novel members of Acidobacteriota isolated from soils.</title>
        <authorList>
            <person name="Itoh H."/>
            <person name="Sugisawa Y."/>
            <person name="Mise K."/>
            <person name="Xu Z."/>
            <person name="Kuniyasu M."/>
            <person name="Ushijima N."/>
            <person name="Kawano K."/>
            <person name="Kobayashi E."/>
            <person name="Shiratori Y."/>
            <person name="Masuda Y."/>
            <person name="Senoo K."/>
        </authorList>
    </citation>
    <scope>NUCLEOTIDE SEQUENCE [LARGE SCALE GENOMIC DNA]</scope>
    <source>
        <strain evidence="3">W79</strain>
    </source>
</reference>
<sequence>MLEGVKVLDLTNVLSGPFATLHLALLGADVIKVENPKDGDLARKLGIVPAFNKALMGTSFLAQNANKKSVTLNTKSPEGKEIFRKLVKDADVLVENFRPGVMDRLGLGYASLKEINPKLIYCAISGFGQTGPDALKPAYDQIIQGLSGEMAVNGDERLNPLRTGFPVCDTVGGLNAAFALMAALYHRERTGEGQFIDISLLDSIMPLMGWVAANLLIAGQEPVLMGNDNFTAAPSGTFRTRDGFINIAANKQEQWESVCNVLGVPELKTDPRFQERDTRKKNRKELTPLLEARLAGEDTDVWVEKLNANDVPSGAILSLKEALRQPQVRHRGVLQKTEVPGVGEIEVFGLTALFEGCSGDVATPPPTLGQHNAEIYERAGLDEAARAELKSKGVI</sequence>
<dbReference type="EMBL" id="AP027080">
    <property type="protein sequence ID" value="BDU71049.1"/>
    <property type="molecule type" value="Genomic_DNA"/>
</dbReference>
<proteinExistence type="predicted"/>
<gene>
    <name evidence="2" type="ORF">METEAL_02230</name>
</gene>
<dbReference type="PANTHER" id="PTHR48207">
    <property type="entry name" value="SUCCINATE--HYDROXYMETHYLGLUTARATE COA-TRANSFERASE"/>
    <property type="match status" value="1"/>
</dbReference>